<protein>
    <submittedName>
        <fullName evidence="3">Uncharacterized protein</fullName>
    </submittedName>
</protein>
<evidence type="ECO:0000313" key="3">
    <source>
        <dbReference type="EMBL" id="PPJ53846.1"/>
    </source>
</evidence>
<evidence type="ECO:0000313" key="4">
    <source>
        <dbReference type="Proteomes" id="UP000237631"/>
    </source>
</evidence>
<dbReference type="EMBL" id="PNEN01000575">
    <property type="protein sequence ID" value="PPJ53846.1"/>
    <property type="molecule type" value="Genomic_DNA"/>
</dbReference>
<feature type="compositionally biased region" description="Low complexity" evidence="1">
    <location>
        <begin position="107"/>
        <end position="137"/>
    </location>
</feature>
<accession>A0A2S6C2B8</accession>
<feature type="region of interest" description="Disordered" evidence="1">
    <location>
        <begin position="97"/>
        <end position="155"/>
    </location>
</feature>
<reference evidence="4" key="1">
    <citation type="journal article" date="2017" name="bioRxiv">
        <title>Conservation of a gene cluster reveals novel cercosporin biosynthetic mechanisms and extends production to the genus Colletotrichum.</title>
        <authorList>
            <person name="de Jonge R."/>
            <person name="Ebert M.K."/>
            <person name="Huitt-Roehl C.R."/>
            <person name="Pal P."/>
            <person name="Suttle J.C."/>
            <person name="Spanner R.E."/>
            <person name="Neubauer J.D."/>
            <person name="Jurick W.M.II."/>
            <person name="Stott K.A."/>
            <person name="Secor G.A."/>
            <person name="Thomma B.P.H.J."/>
            <person name="Van de Peer Y."/>
            <person name="Townsend C.A."/>
            <person name="Bolton M.D."/>
        </authorList>
    </citation>
    <scope>NUCLEOTIDE SEQUENCE [LARGE SCALE GENOMIC DNA]</scope>
    <source>
        <strain evidence="4">CBS538.71</strain>
    </source>
</reference>
<evidence type="ECO:0000256" key="1">
    <source>
        <dbReference type="SAM" id="MobiDB-lite"/>
    </source>
</evidence>
<evidence type="ECO:0000256" key="2">
    <source>
        <dbReference type="SAM" id="SignalP"/>
    </source>
</evidence>
<comment type="caution">
    <text evidence="3">The sequence shown here is derived from an EMBL/GenBank/DDBJ whole genome shotgun (WGS) entry which is preliminary data.</text>
</comment>
<organism evidence="3 4">
    <name type="scientific">Cercospora berteroae</name>
    <dbReference type="NCBI Taxonomy" id="357750"/>
    <lineage>
        <taxon>Eukaryota</taxon>
        <taxon>Fungi</taxon>
        <taxon>Dikarya</taxon>
        <taxon>Ascomycota</taxon>
        <taxon>Pezizomycotina</taxon>
        <taxon>Dothideomycetes</taxon>
        <taxon>Dothideomycetidae</taxon>
        <taxon>Mycosphaerellales</taxon>
        <taxon>Mycosphaerellaceae</taxon>
        <taxon>Cercospora</taxon>
    </lineage>
</organism>
<gene>
    <name evidence="3" type="ORF">CBER1_03253</name>
</gene>
<sequence length="175" mass="17159">MSLRATIVLSLSALAVALPQDDNDFVYDPSTAVTCPDGWSANTGNGGDPNTYCCPGQSIADFTPGGIYGCAIGSTTIPFTMAGYTSIVSSLAAQESGGAVDSESMGTTVVMSSSAEETSMAADDTETTSMGSESSSSGAGGAQVTESSTTSSGNGAAMMTAAPMLGAAALAMLAL</sequence>
<feature type="compositionally biased region" description="Polar residues" evidence="1">
    <location>
        <begin position="144"/>
        <end position="154"/>
    </location>
</feature>
<keyword evidence="2" id="KW-0732">Signal</keyword>
<keyword evidence="4" id="KW-1185">Reference proteome</keyword>
<dbReference type="Proteomes" id="UP000237631">
    <property type="component" value="Unassembled WGS sequence"/>
</dbReference>
<dbReference type="AlphaFoldDB" id="A0A2S6C2B8"/>
<proteinExistence type="predicted"/>
<feature type="chain" id="PRO_5015577740" evidence="2">
    <location>
        <begin position="18"/>
        <end position="175"/>
    </location>
</feature>
<dbReference type="OrthoDB" id="3648971at2759"/>
<name>A0A2S6C2B8_9PEZI</name>
<feature type="signal peptide" evidence="2">
    <location>
        <begin position="1"/>
        <end position="17"/>
    </location>
</feature>